<accession>A0ABR1RUP2</accession>
<dbReference type="Proteomes" id="UP001396898">
    <property type="component" value="Unassembled WGS sequence"/>
</dbReference>
<dbReference type="SUPFAM" id="SSF51430">
    <property type="entry name" value="NAD(P)-linked oxidoreductase"/>
    <property type="match status" value="1"/>
</dbReference>
<keyword evidence="1" id="KW-0560">Oxidoreductase</keyword>
<comment type="caution">
    <text evidence="4">The sequence shown here is derived from an EMBL/GenBank/DDBJ whole genome shotgun (WGS) entry which is preliminary data.</text>
</comment>
<dbReference type="Pfam" id="PF00248">
    <property type="entry name" value="Aldo_ket_red"/>
    <property type="match status" value="1"/>
</dbReference>
<reference evidence="4 5" key="1">
    <citation type="submission" date="2023-01" db="EMBL/GenBank/DDBJ databases">
        <title>Analysis of 21 Apiospora genomes using comparative genomics revels a genus with tremendous synthesis potential of carbohydrate active enzymes and secondary metabolites.</title>
        <authorList>
            <person name="Sorensen T."/>
        </authorList>
    </citation>
    <scope>NUCLEOTIDE SEQUENCE [LARGE SCALE GENOMIC DNA]</scope>
    <source>
        <strain evidence="4 5">CBS 20057</strain>
    </source>
</reference>
<evidence type="ECO:0000256" key="2">
    <source>
        <dbReference type="ARBA" id="ARBA00038157"/>
    </source>
</evidence>
<dbReference type="EMBL" id="JAQQWI010000010">
    <property type="protein sequence ID" value="KAK8018671.1"/>
    <property type="molecule type" value="Genomic_DNA"/>
</dbReference>
<evidence type="ECO:0000259" key="3">
    <source>
        <dbReference type="Pfam" id="PF00248"/>
    </source>
</evidence>
<dbReference type="PANTHER" id="PTHR43364:SF2">
    <property type="entry name" value="ARYL-ALCOHOL DEHYDROGENASE AAD10-RELATED"/>
    <property type="match status" value="1"/>
</dbReference>
<gene>
    <name evidence="4" type="ORF">PG991_007861</name>
</gene>
<dbReference type="Gene3D" id="3.20.20.100">
    <property type="entry name" value="NADP-dependent oxidoreductase domain"/>
    <property type="match status" value="1"/>
</dbReference>
<dbReference type="PANTHER" id="PTHR43364">
    <property type="entry name" value="NADH-SPECIFIC METHYLGLYOXAL REDUCTASE-RELATED"/>
    <property type="match status" value="1"/>
</dbReference>
<evidence type="ECO:0000313" key="4">
    <source>
        <dbReference type="EMBL" id="KAK8018671.1"/>
    </source>
</evidence>
<dbReference type="InterPro" id="IPR036812">
    <property type="entry name" value="NAD(P)_OxRdtase_dom_sf"/>
</dbReference>
<proteinExistence type="inferred from homology"/>
<keyword evidence="5" id="KW-1185">Reference proteome</keyword>
<dbReference type="InterPro" id="IPR023210">
    <property type="entry name" value="NADP_OxRdtase_dom"/>
</dbReference>
<comment type="similarity">
    <text evidence="2">Belongs to the aldo/keto reductase family. Aldo/keto reductase 2 subfamily.</text>
</comment>
<protein>
    <recommendedName>
        <fullName evidence="3">NADP-dependent oxidoreductase domain-containing protein</fullName>
    </recommendedName>
</protein>
<evidence type="ECO:0000313" key="5">
    <source>
        <dbReference type="Proteomes" id="UP001396898"/>
    </source>
</evidence>
<sequence>MFHHFSEQLYGNGEQTEDEAKMSEALAKAAAGHGTDSVTAVALAYVRTKAEDVFSLVGGRKIEHVRQNIAALRFRLTAEQIRYLEGVNPFDLGFPHGMLGADPNIAGSGVRLNRAGTVAFPNARQPSSTSAFGHQVLVSIEECHA</sequence>
<organism evidence="4 5">
    <name type="scientific">Apiospora marii</name>
    <dbReference type="NCBI Taxonomy" id="335849"/>
    <lineage>
        <taxon>Eukaryota</taxon>
        <taxon>Fungi</taxon>
        <taxon>Dikarya</taxon>
        <taxon>Ascomycota</taxon>
        <taxon>Pezizomycotina</taxon>
        <taxon>Sordariomycetes</taxon>
        <taxon>Xylariomycetidae</taxon>
        <taxon>Amphisphaeriales</taxon>
        <taxon>Apiosporaceae</taxon>
        <taxon>Apiospora</taxon>
    </lineage>
</organism>
<name>A0ABR1RUP2_9PEZI</name>
<dbReference type="InterPro" id="IPR050523">
    <property type="entry name" value="AKR_Detox_Biosynth"/>
</dbReference>
<feature type="domain" description="NADP-dependent oxidoreductase" evidence="3">
    <location>
        <begin position="14"/>
        <end position="88"/>
    </location>
</feature>
<evidence type="ECO:0000256" key="1">
    <source>
        <dbReference type="ARBA" id="ARBA00023002"/>
    </source>
</evidence>